<dbReference type="AlphaFoldDB" id="A0A9P0JFF7"/>
<dbReference type="SUPFAM" id="SSF56219">
    <property type="entry name" value="DNase I-like"/>
    <property type="match status" value="1"/>
</dbReference>
<dbReference type="EMBL" id="OU899037">
    <property type="protein sequence ID" value="CAH1738132.1"/>
    <property type="molecule type" value="Genomic_DNA"/>
</dbReference>
<sequence>MLFFLLLCILPTNLIKYVCCVVYVQLLILPAVFLRQSCSKSLLFLKTFIYYLSFRNKQFSGFNMKDYMNYIRPFVHYENNTKYKSFNFSLLSYNVLAQELLEKNAFLYDWSDVRVLEWNYRRQLLLNEIKRFNADIICFQEVQESHLSWFFKKLSDLGYNGVYKKRTHVHSDGCAIYYKNDKFTLKEKVTVEYNQPGVNVLDRDNVGIVLRLSPRQYDEENIIVSTTHILYNKKRHDIKLAQVHLLLAEIERVSYKGVGDRNIPEYYPIILTGDFNLEPNTAVYDFLINGALYYSNLQKPTLWSQNNQSGRSDMGNELIPKSLGITEYSQHSDILELRKKNNNKRQINDGLYSKLYHSERKNDQLLSSSLPEFKSGTGNVYHNLKFSSVYNNNISCSTYHDRWTIVDYIFYTNKNLKLRTLMKLPNVAECQPIVAMPNKVSPSDHLPLFAKFSYQIK</sequence>
<dbReference type="InterPro" id="IPR005135">
    <property type="entry name" value="Endo/exonuclease/phosphatase"/>
</dbReference>
<accession>A0A9P0JFF7</accession>
<dbReference type="InterPro" id="IPR050410">
    <property type="entry name" value="CCR4/nocturin_mRNA_transcr"/>
</dbReference>
<dbReference type="PANTHER" id="PTHR12121">
    <property type="entry name" value="CARBON CATABOLITE REPRESSOR PROTEIN 4"/>
    <property type="match status" value="1"/>
</dbReference>
<dbReference type="Proteomes" id="UP001154329">
    <property type="component" value="Chromosome 4"/>
</dbReference>
<reference evidence="2" key="1">
    <citation type="submission" date="2022-02" db="EMBL/GenBank/DDBJ databases">
        <authorList>
            <person name="King R."/>
        </authorList>
    </citation>
    <scope>NUCLEOTIDE SEQUENCE</scope>
</reference>
<dbReference type="InterPro" id="IPR036691">
    <property type="entry name" value="Endo/exonu/phosph_ase_sf"/>
</dbReference>
<reference evidence="2" key="2">
    <citation type="submission" date="2022-10" db="EMBL/GenBank/DDBJ databases">
        <authorList>
            <consortium name="ENA_rothamsted_submissions"/>
            <consortium name="culmorum"/>
            <person name="King R."/>
        </authorList>
    </citation>
    <scope>NUCLEOTIDE SEQUENCE</scope>
</reference>
<dbReference type="PANTHER" id="PTHR12121:SF34">
    <property type="entry name" value="PROTEIN ANGEL"/>
    <property type="match status" value="1"/>
</dbReference>
<evidence type="ECO:0000313" key="3">
    <source>
        <dbReference type="Proteomes" id="UP001154329"/>
    </source>
</evidence>
<evidence type="ECO:0000313" key="2">
    <source>
        <dbReference type="EMBL" id="CAH1738132.1"/>
    </source>
</evidence>
<dbReference type="GO" id="GO:0000175">
    <property type="term" value="F:3'-5'-RNA exonuclease activity"/>
    <property type="evidence" value="ECO:0007669"/>
    <property type="project" value="TreeGrafter"/>
</dbReference>
<organism evidence="2 3">
    <name type="scientific">Aphis gossypii</name>
    <name type="common">Cotton aphid</name>
    <dbReference type="NCBI Taxonomy" id="80765"/>
    <lineage>
        <taxon>Eukaryota</taxon>
        <taxon>Metazoa</taxon>
        <taxon>Ecdysozoa</taxon>
        <taxon>Arthropoda</taxon>
        <taxon>Hexapoda</taxon>
        <taxon>Insecta</taxon>
        <taxon>Pterygota</taxon>
        <taxon>Neoptera</taxon>
        <taxon>Paraneoptera</taxon>
        <taxon>Hemiptera</taxon>
        <taxon>Sternorrhyncha</taxon>
        <taxon>Aphidomorpha</taxon>
        <taxon>Aphidoidea</taxon>
        <taxon>Aphididae</taxon>
        <taxon>Aphidini</taxon>
        <taxon>Aphis</taxon>
        <taxon>Aphis</taxon>
    </lineage>
</organism>
<name>A0A9P0JFF7_APHGO</name>
<gene>
    <name evidence="2" type="ORF">APHIGO_LOCUS11533</name>
</gene>
<dbReference type="Pfam" id="PF03372">
    <property type="entry name" value="Exo_endo_phos"/>
    <property type="match status" value="1"/>
</dbReference>
<keyword evidence="3" id="KW-1185">Reference proteome</keyword>
<evidence type="ECO:0000259" key="1">
    <source>
        <dbReference type="Pfam" id="PF03372"/>
    </source>
</evidence>
<dbReference type="Gene3D" id="3.60.10.10">
    <property type="entry name" value="Endonuclease/exonuclease/phosphatase"/>
    <property type="match status" value="1"/>
</dbReference>
<proteinExistence type="predicted"/>
<feature type="domain" description="Endonuclease/exonuclease/phosphatase" evidence="1">
    <location>
        <begin position="91"/>
        <end position="445"/>
    </location>
</feature>
<protein>
    <recommendedName>
        <fullName evidence="1">Endonuclease/exonuclease/phosphatase domain-containing protein</fullName>
    </recommendedName>
</protein>